<gene>
    <name evidence="2" type="ORF">PoB_005078400</name>
</gene>
<dbReference type="AlphaFoldDB" id="A0AAV4BZI2"/>
<reference evidence="2 3" key="1">
    <citation type="journal article" date="2021" name="Elife">
        <title>Chloroplast acquisition without the gene transfer in kleptoplastic sea slugs, Plakobranchus ocellatus.</title>
        <authorList>
            <person name="Maeda T."/>
            <person name="Takahashi S."/>
            <person name="Yoshida T."/>
            <person name="Shimamura S."/>
            <person name="Takaki Y."/>
            <person name="Nagai Y."/>
            <person name="Toyoda A."/>
            <person name="Suzuki Y."/>
            <person name="Arimoto A."/>
            <person name="Ishii H."/>
            <person name="Satoh N."/>
            <person name="Nishiyama T."/>
            <person name="Hasebe M."/>
            <person name="Maruyama T."/>
            <person name="Minagawa J."/>
            <person name="Obokata J."/>
            <person name="Shigenobu S."/>
        </authorList>
    </citation>
    <scope>NUCLEOTIDE SEQUENCE [LARGE SCALE GENOMIC DNA]</scope>
</reference>
<evidence type="ECO:0000313" key="3">
    <source>
        <dbReference type="Proteomes" id="UP000735302"/>
    </source>
</evidence>
<comment type="caution">
    <text evidence="2">The sequence shown here is derived from an EMBL/GenBank/DDBJ whole genome shotgun (WGS) entry which is preliminary data.</text>
</comment>
<feature type="compositionally biased region" description="Basic and acidic residues" evidence="1">
    <location>
        <begin position="57"/>
        <end position="69"/>
    </location>
</feature>
<name>A0AAV4BZI2_9GAST</name>
<dbReference type="Proteomes" id="UP000735302">
    <property type="component" value="Unassembled WGS sequence"/>
</dbReference>
<sequence length="89" mass="9355">MARSNPRQKGLCRSQGGLTSHCANDVPSLAGSSDWQRRGFGGQCLDPPGQGPGDGARTCDRRVPADLRADSLSTKPPTIPSISLTNTYS</sequence>
<keyword evidence="3" id="KW-1185">Reference proteome</keyword>
<proteinExistence type="predicted"/>
<feature type="region of interest" description="Disordered" evidence="1">
    <location>
        <begin position="29"/>
        <end position="89"/>
    </location>
</feature>
<evidence type="ECO:0000256" key="1">
    <source>
        <dbReference type="SAM" id="MobiDB-lite"/>
    </source>
</evidence>
<evidence type="ECO:0000313" key="2">
    <source>
        <dbReference type="EMBL" id="GFO24279.1"/>
    </source>
</evidence>
<dbReference type="EMBL" id="BLXT01005604">
    <property type="protein sequence ID" value="GFO24279.1"/>
    <property type="molecule type" value="Genomic_DNA"/>
</dbReference>
<protein>
    <submittedName>
        <fullName evidence="2">Uncharacterized protein</fullName>
    </submittedName>
</protein>
<accession>A0AAV4BZI2</accession>
<organism evidence="2 3">
    <name type="scientific">Plakobranchus ocellatus</name>
    <dbReference type="NCBI Taxonomy" id="259542"/>
    <lineage>
        <taxon>Eukaryota</taxon>
        <taxon>Metazoa</taxon>
        <taxon>Spiralia</taxon>
        <taxon>Lophotrochozoa</taxon>
        <taxon>Mollusca</taxon>
        <taxon>Gastropoda</taxon>
        <taxon>Heterobranchia</taxon>
        <taxon>Euthyneura</taxon>
        <taxon>Panpulmonata</taxon>
        <taxon>Sacoglossa</taxon>
        <taxon>Placobranchoidea</taxon>
        <taxon>Plakobranchidae</taxon>
        <taxon>Plakobranchus</taxon>
    </lineage>
</organism>
<feature type="compositionally biased region" description="Polar residues" evidence="1">
    <location>
        <begin position="71"/>
        <end position="89"/>
    </location>
</feature>